<dbReference type="InterPro" id="IPR010618">
    <property type="entry name" value="RPF"/>
</dbReference>
<gene>
    <name evidence="5" type="ORF">EGT67_13640</name>
</gene>
<evidence type="ECO:0000313" key="5">
    <source>
        <dbReference type="EMBL" id="RVW09176.1"/>
    </source>
</evidence>
<organism evidence="5 6">
    <name type="scientific">Prescottella agglutinans</name>
    <dbReference type="NCBI Taxonomy" id="1644129"/>
    <lineage>
        <taxon>Bacteria</taxon>
        <taxon>Bacillati</taxon>
        <taxon>Actinomycetota</taxon>
        <taxon>Actinomycetes</taxon>
        <taxon>Mycobacteriales</taxon>
        <taxon>Nocardiaceae</taxon>
        <taxon>Prescottella</taxon>
    </lineage>
</organism>
<evidence type="ECO:0000256" key="3">
    <source>
        <dbReference type="SAM" id="SignalP"/>
    </source>
</evidence>
<comment type="caution">
    <text evidence="5">The sequence shown here is derived from an EMBL/GenBank/DDBJ whole genome shotgun (WGS) entry which is preliminary data.</text>
</comment>
<dbReference type="EMBL" id="RKLP01000006">
    <property type="protein sequence ID" value="RVW09176.1"/>
    <property type="molecule type" value="Genomic_DNA"/>
</dbReference>
<keyword evidence="6" id="KW-1185">Reference proteome</keyword>
<protein>
    <submittedName>
        <fullName evidence="5">Resuscitation-promoting factor rpfe</fullName>
    </submittedName>
</protein>
<dbReference type="Proteomes" id="UP000286208">
    <property type="component" value="Unassembled WGS sequence"/>
</dbReference>
<feature type="domain" description="Resuscitation-promoting factor core lysozyme-like" evidence="4">
    <location>
        <begin position="36"/>
        <end position="105"/>
    </location>
</feature>
<evidence type="ECO:0000313" key="6">
    <source>
        <dbReference type="Proteomes" id="UP000286208"/>
    </source>
</evidence>
<evidence type="ECO:0000256" key="2">
    <source>
        <dbReference type="ARBA" id="ARBA00022801"/>
    </source>
</evidence>
<evidence type="ECO:0000259" key="4">
    <source>
        <dbReference type="Pfam" id="PF06737"/>
    </source>
</evidence>
<feature type="chain" id="PRO_5019038188" evidence="3">
    <location>
        <begin position="34"/>
        <end position="109"/>
    </location>
</feature>
<accession>A0A438BDU2</accession>
<feature type="signal peptide" evidence="3">
    <location>
        <begin position="1"/>
        <end position="33"/>
    </location>
</feature>
<keyword evidence="3" id="KW-0732">Signal</keyword>
<dbReference type="Pfam" id="PF06737">
    <property type="entry name" value="Transglycosylas"/>
    <property type="match status" value="1"/>
</dbReference>
<name>A0A438BDU2_9NOCA</name>
<evidence type="ECO:0000256" key="1">
    <source>
        <dbReference type="ARBA" id="ARBA00010830"/>
    </source>
</evidence>
<sequence>MSKFTITRTIGTVAASTALVTAPLALSAAPANAAGGDWDAVAQCESGGDWGADTGNGYYGGLQISPGTWNAHGGTGLPHNNSREEQIQVAESILAGQGAGAWPSCSQYL</sequence>
<dbReference type="AlphaFoldDB" id="A0A438BDU2"/>
<dbReference type="Gene3D" id="1.10.530.10">
    <property type="match status" value="1"/>
</dbReference>
<dbReference type="GO" id="GO:0016787">
    <property type="term" value="F:hydrolase activity"/>
    <property type="evidence" value="ECO:0007669"/>
    <property type="project" value="UniProtKB-KW"/>
</dbReference>
<dbReference type="CDD" id="cd13925">
    <property type="entry name" value="RPF"/>
    <property type="match status" value="1"/>
</dbReference>
<proteinExistence type="inferred from homology"/>
<dbReference type="OrthoDB" id="1404170at2"/>
<keyword evidence="2" id="KW-0378">Hydrolase</keyword>
<dbReference type="SUPFAM" id="SSF53955">
    <property type="entry name" value="Lysozyme-like"/>
    <property type="match status" value="1"/>
</dbReference>
<dbReference type="InterPro" id="IPR023346">
    <property type="entry name" value="Lysozyme-like_dom_sf"/>
</dbReference>
<dbReference type="RefSeq" id="WP_127916600.1">
    <property type="nucleotide sequence ID" value="NZ_RKLP01000006.1"/>
</dbReference>
<comment type="similarity">
    <text evidence="1">Belongs to the transglycosylase family. Rpf subfamily.</text>
</comment>
<reference evidence="5 6" key="1">
    <citation type="submission" date="2018-11" db="EMBL/GenBank/DDBJ databases">
        <title>Rhodococcus spongicola sp. nov. and Rhodococcus xishaensis sp. nov. from marine sponges.</title>
        <authorList>
            <person name="Li L."/>
            <person name="Lin H.W."/>
        </authorList>
    </citation>
    <scope>NUCLEOTIDE SEQUENCE [LARGE SCALE GENOMIC DNA]</scope>
    <source>
        <strain evidence="5 6">CCTCC AB2014297</strain>
    </source>
</reference>